<organism evidence="2">
    <name type="scientific">Schizaphis graminum</name>
    <name type="common">Green bug aphid</name>
    <dbReference type="NCBI Taxonomy" id="13262"/>
    <lineage>
        <taxon>Eukaryota</taxon>
        <taxon>Metazoa</taxon>
        <taxon>Ecdysozoa</taxon>
        <taxon>Arthropoda</taxon>
        <taxon>Hexapoda</taxon>
        <taxon>Insecta</taxon>
        <taxon>Pterygota</taxon>
        <taxon>Neoptera</taxon>
        <taxon>Paraneoptera</taxon>
        <taxon>Hemiptera</taxon>
        <taxon>Sternorrhyncha</taxon>
        <taxon>Aphidomorpha</taxon>
        <taxon>Aphidoidea</taxon>
        <taxon>Aphididae</taxon>
        <taxon>Aphidini</taxon>
        <taxon>Schizaphis</taxon>
    </lineage>
</organism>
<evidence type="ECO:0000313" key="2">
    <source>
        <dbReference type="EMBL" id="MBY28313.1"/>
    </source>
</evidence>
<dbReference type="InterPro" id="IPR043502">
    <property type="entry name" value="DNA/RNA_pol_sf"/>
</dbReference>
<feature type="domain" description="Reverse transcriptase" evidence="1">
    <location>
        <begin position="1"/>
        <end position="110"/>
    </location>
</feature>
<evidence type="ECO:0000259" key="1">
    <source>
        <dbReference type="PROSITE" id="PS50878"/>
    </source>
</evidence>
<accession>A0A2S2PFU5</accession>
<protein>
    <submittedName>
        <fullName evidence="2">RNA-directed DNA polymerase from mobile element jockey</fullName>
    </submittedName>
</protein>
<dbReference type="SUPFAM" id="SSF56672">
    <property type="entry name" value="DNA/RNA polymerases"/>
    <property type="match status" value="1"/>
</dbReference>
<keyword evidence="2" id="KW-0808">Transferase</keyword>
<name>A0A2S2PFU5_SCHGA</name>
<dbReference type="PANTHER" id="PTHR33332">
    <property type="entry name" value="REVERSE TRANSCRIPTASE DOMAIN-CONTAINING PROTEIN"/>
    <property type="match status" value="1"/>
</dbReference>
<dbReference type="AlphaFoldDB" id="A0A2S2PFU5"/>
<sequence>MQFVKIRGATSDFSITPSGVPQEGHLSPLLFIIFINSINNYLSFCKVLLFADDIKIYSKITSISDCRQVQSDLDSFCLWTQRIGLTLNLNKCHSMTFHRKRMHIIFPYSLNGSPFERVSSVKDLGIYLTPSLSFEQHINITVGRA</sequence>
<dbReference type="PROSITE" id="PS50878">
    <property type="entry name" value="RT_POL"/>
    <property type="match status" value="1"/>
</dbReference>
<keyword evidence="2" id="KW-0548">Nucleotidyltransferase</keyword>
<dbReference type="EMBL" id="GGMR01015694">
    <property type="protein sequence ID" value="MBY28313.1"/>
    <property type="molecule type" value="Transcribed_RNA"/>
</dbReference>
<reference evidence="2" key="1">
    <citation type="submission" date="2018-04" db="EMBL/GenBank/DDBJ databases">
        <title>Transcriptome of Schizaphis graminum biotype I.</title>
        <authorList>
            <person name="Scully E.D."/>
            <person name="Geib S.M."/>
            <person name="Palmer N.A."/>
            <person name="Koch K."/>
            <person name="Bradshaw J."/>
            <person name="Heng-Moss T."/>
            <person name="Sarath G."/>
        </authorList>
    </citation>
    <scope>NUCLEOTIDE SEQUENCE</scope>
</reference>
<keyword evidence="2" id="KW-0695">RNA-directed DNA polymerase</keyword>
<dbReference type="Pfam" id="PF00078">
    <property type="entry name" value="RVT_1"/>
    <property type="match status" value="1"/>
</dbReference>
<proteinExistence type="predicted"/>
<dbReference type="GO" id="GO:0003964">
    <property type="term" value="F:RNA-directed DNA polymerase activity"/>
    <property type="evidence" value="ECO:0007669"/>
    <property type="project" value="UniProtKB-KW"/>
</dbReference>
<dbReference type="InterPro" id="IPR000477">
    <property type="entry name" value="RT_dom"/>
</dbReference>
<gene>
    <name evidence="2" type="primary">pol_141</name>
    <name evidence="2" type="ORF">g.123184</name>
</gene>